<proteinExistence type="predicted"/>
<dbReference type="Proteomes" id="UP001440612">
    <property type="component" value="Chromosome"/>
</dbReference>
<feature type="signal peptide" evidence="1">
    <location>
        <begin position="1"/>
        <end position="22"/>
    </location>
</feature>
<evidence type="ECO:0000256" key="1">
    <source>
        <dbReference type="SAM" id="SignalP"/>
    </source>
</evidence>
<sequence>MKIRVKLPLALACVLTTTTLQAAAQECTQEEIFERTTAISEIMLGLAASDPDKMTEMSTALTVAMDEATASGDVTAICVSLDEILADATPES</sequence>
<organism evidence="2 3">
    <name type="scientific">Yoonia phaeophyticola</name>
    <dbReference type="NCBI Taxonomy" id="3137369"/>
    <lineage>
        <taxon>Bacteria</taxon>
        <taxon>Pseudomonadati</taxon>
        <taxon>Pseudomonadota</taxon>
        <taxon>Alphaproteobacteria</taxon>
        <taxon>Rhodobacterales</taxon>
        <taxon>Paracoccaceae</taxon>
        <taxon>Yoonia</taxon>
    </lineage>
</organism>
<keyword evidence="1" id="KW-0732">Signal</keyword>
<dbReference type="RefSeq" id="WP_341368936.1">
    <property type="nucleotide sequence ID" value="NZ_CP150951.2"/>
</dbReference>
<dbReference type="EMBL" id="CP150951">
    <property type="protein sequence ID" value="WZC50839.1"/>
    <property type="molecule type" value="Genomic_DNA"/>
</dbReference>
<feature type="chain" id="PRO_5047196557" description="UrcA family protein" evidence="1">
    <location>
        <begin position="23"/>
        <end position="92"/>
    </location>
</feature>
<name>A0ABZ2VBC1_9RHOB</name>
<keyword evidence="3" id="KW-1185">Reference proteome</keyword>
<gene>
    <name evidence="2" type="ORF">AABB29_09620</name>
</gene>
<evidence type="ECO:0000313" key="3">
    <source>
        <dbReference type="Proteomes" id="UP001440612"/>
    </source>
</evidence>
<accession>A0ABZ2VBC1</accession>
<evidence type="ECO:0008006" key="4">
    <source>
        <dbReference type="Google" id="ProtNLM"/>
    </source>
</evidence>
<evidence type="ECO:0000313" key="2">
    <source>
        <dbReference type="EMBL" id="WZC50839.1"/>
    </source>
</evidence>
<protein>
    <recommendedName>
        <fullName evidence="4">UrcA family protein</fullName>
    </recommendedName>
</protein>
<reference evidence="3" key="1">
    <citation type="submission" date="2024-04" db="EMBL/GenBank/DDBJ databases">
        <title>Phylogenomic analyses of a clade within the roseobacter group suggest taxonomic reassignments of species of the genera Aestuariivita, Citreicella, Loktanella, Nautella, Pelagibaca, Ruegeria, Thalassobius, Thiobacimonas and Tropicibacter, and the proposal o.</title>
        <authorList>
            <person name="Jeon C.O."/>
        </authorList>
    </citation>
    <scope>NUCLEOTIDE SEQUENCE [LARGE SCALE GENOMIC DNA]</scope>
    <source>
        <strain evidence="3">BS5-3</strain>
    </source>
</reference>